<dbReference type="EMBL" id="JADKPO010000010">
    <property type="protein sequence ID" value="MBF4767978.1"/>
    <property type="molecule type" value="Genomic_DNA"/>
</dbReference>
<dbReference type="RefSeq" id="WP_194696120.1">
    <property type="nucleotide sequence ID" value="NZ_JADKPO010000010.1"/>
</dbReference>
<keyword evidence="2" id="KW-1185">Reference proteome</keyword>
<reference evidence="1" key="1">
    <citation type="submission" date="2020-11" db="EMBL/GenBank/DDBJ databases">
        <title>Nocardioides cynanchi sp. nov., isolated from soil of rhizosphere of Cynanchum wilfordii.</title>
        <authorList>
            <person name="Lee J.-S."/>
            <person name="Suh M.K."/>
            <person name="Kim J.-S."/>
        </authorList>
    </citation>
    <scope>NUCLEOTIDE SEQUENCE</scope>
    <source>
        <strain evidence="1">KCTC 19276</strain>
    </source>
</reference>
<proteinExistence type="predicted"/>
<comment type="caution">
    <text evidence="1">The sequence shown here is derived from an EMBL/GenBank/DDBJ whole genome shotgun (WGS) entry which is preliminary data.</text>
</comment>
<name>A0A930VNC0_9ACTN</name>
<organism evidence="1 2">
    <name type="scientific">Nocardioides agariphilus</name>
    <dbReference type="NCBI Taxonomy" id="433664"/>
    <lineage>
        <taxon>Bacteria</taxon>
        <taxon>Bacillati</taxon>
        <taxon>Actinomycetota</taxon>
        <taxon>Actinomycetes</taxon>
        <taxon>Propionibacteriales</taxon>
        <taxon>Nocardioidaceae</taxon>
        <taxon>Nocardioides</taxon>
    </lineage>
</organism>
<dbReference type="Proteomes" id="UP000660668">
    <property type="component" value="Unassembled WGS sequence"/>
</dbReference>
<gene>
    <name evidence="1" type="ORF">ISU10_09385</name>
</gene>
<evidence type="ECO:0000313" key="1">
    <source>
        <dbReference type="EMBL" id="MBF4767978.1"/>
    </source>
</evidence>
<sequence>MTDDCAVDARRHGGGQTVLLLVQGQTDVGQGALAGSEVLELGVHEHAVVVEQDVVLHGWST</sequence>
<evidence type="ECO:0000313" key="2">
    <source>
        <dbReference type="Proteomes" id="UP000660668"/>
    </source>
</evidence>
<protein>
    <submittedName>
        <fullName evidence="1">Uncharacterized protein</fullName>
    </submittedName>
</protein>
<accession>A0A930VNC0</accession>
<dbReference type="AlphaFoldDB" id="A0A930VNC0"/>